<dbReference type="CDD" id="cd17643">
    <property type="entry name" value="A_NRPS_Cytc1-like"/>
    <property type="match status" value="1"/>
</dbReference>
<dbReference type="Proteomes" id="UP000198953">
    <property type="component" value="Unassembled WGS sequence"/>
</dbReference>
<dbReference type="Pfam" id="PF00501">
    <property type="entry name" value="AMP-binding"/>
    <property type="match status" value="2"/>
</dbReference>
<dbReference type="Gene3D" id="3.30.300.30">
    <property type="match status" value="2"/>
</dbReference>
<dbReference type="PROSITE" id="PS00012">
    <property type="entry name" value="PHOSPHOPANTETHEINE"/>
    <property type="match status" value="1"/>
</dbReference>
<dbReference type="GO" id="GO:0031177">
    <property type="term" value="F:phosphopantetheine binding"/>
    <property type="evidence" value="ECO:0007669"/>
    <property type="project" value="InterPro"/>
</dbReference>
<name>A0A1H7I5H0_9ACTN</name>
<dbReference type="PROSITE" id="PS50075">
    <property type="entry name" value="CARRIER"/>
    <property type="match status" value="2"/>
</dbReference>
<evidence type="ECO:0000256" key="1">
    <source>
        <dbReference type="ARBA" id="ARBA00001957"/>
    </source>
</evidence>
<evidence type="ECO:0000259" key="6">
    <source>
        <dbReference type="PROSITE" id="PS50075"/>
    </source>
</evidence>
<evidence type="ECO:0000256" key="3">
    <source>
        <dbReference type="ARBA" id="ARBA00022450"/>
    </source>
</evidence>
<dbReference type="InterPro" id="IPR025110">
    <property type="entry name" value="AMP-bd_C"/>
</dbReference>
<dbReference type="CDD" id="cd19531">
    <property type="entry name" value="LCL_NRPS-like"/>
    <property type="match status" value="1"/>
</dbReference>
<sequence length="2063" mass="221430">MRAAIQTVVQRHDALRTTVVQLDDEIVQLVQPSVELSVPLIETDEAGLPRVLTEQTAALFDLERGPLLRVAILRLGPHDHLLVVTMHHLVSDVWSCGVFVTEVSDLYRRAVAAAPPEPPALDDDESRLQYPDFALWQQEQLDPELIARLGAFWRERLAGAPDLLDLRADRPRPPVQTLAGAAEAIRLSPQASAGVDALCRRAGVTPFMVMLAAFQVVLWQRSGQDDLVVGTGVSTRAPGTEDVIGPFVNTVLLRTSLAGAPTFEELLGRVRATTLAALEHQDLPFEVLVDELRPERALSHNPLAQVMLIVQNAPLPDPSLPGLDVERLDVPRTATQLDLNVQLWRDGDHYRGFAEYSTDLFDPDTVRGLIGRLEQVVIRATSRPRCPIGELGLLGEEERRLVLGVWNDTTHPVGAFSESLARQVAATPDSVAVESDGLTLTYRELDVRVDRLARLLHERGLGPDRLAAVIIPPSVDLLVSLLAVWRAGGAYLPIDPEYPHERIVFMLADARPSLVLTSSGTRVPGGTPTLFVDETDAAGTGRELDLPEPSPQAAAYVIYTSGSTGTPKGVVVTRGAVSNFLAAMRARFPLAQGDRVPWVTTVGFDMAVLEMYLPLISGASVHVVPPRVVRDPAALAGLLRRSGVPTMQATPSLWRSVLGAGPDVIDGLRVLSGGEPLPPSLLAGLTEAGGEVTNLYGPTETTVWSAMSEPGGSTIGRPIWNTRVYVLDAALRPVPPGVRGELYIAGDGLARGYLGRPALTAERFVACPFGPAGTRMYRTGDLARWTGRGDLEHLGRTDDQVKVRGFRIELGEVESVLGGLPGVAGAAAAVRASPSGDPRLVAYVVPAPGHALDVVELRARLAAVLPAYLVPAVVTRVDALPMTPNGKLDRRALPHPVVHVPGGATPATAAERIMCEAFADVLGTAGAGADDGFFDLGGDSILAIRLVGRARRAGLAISVQNVFQHQTPRALAAHADPVSSAGELRSGPLAPITQERMGWLRARHPGAREVWPLTPLQRGLAFHTLLGGQGPDVYIAQTVCDLDGPLDVAALRAAAHALIERHPNLRVAVEGELQVVVEGARAPWRELDLSDLPERARDGADDPGGRDDRDAHDDAAQRARLEALLIEERAERFDLAAPPLLRFALVRLGPVAHRLIMTFHHLLLDGWSMPVLLRELLALYAGAELPEATPYESYLRWLLARDETASLAVWRRALEGAEPTRLARADSSAAATPERIEAVLPELGDLLHEHGVTVSTVLRGAWAATLRHLLGRDDVMFGATVSGRPPEIPGVEHMVGLFINTVPVRAVLRPGRSLLDNLLDLQRRYGELAGHEHVGLTATGGEELFDTLLVVENYPMPGGEAGPLAVRRAEIHDATHYPVELLATTGGTDGPRLVLRFRPDAVKRERADWIIACVLRFVQALAANPRQALGLVDLPGRPAVEQVDAEPVVPDLTLHRLFEERAAAQPGAVAVVDGPRTVTYGELDARANRLARTLVERGARPERFVAVVLPPSIELVVAMLGVVKAGAAYVPIDPEYPAERRALILGDTRPVAVIDSVDQVPGDGEPTAPEVGVRPGNLAYVIYTSGSAGRPKGVEIPHGNVVRLFQATRPDFAFVPEDVWTLFHSSAFDFSVWEIWGALLHGARLVVVPRRVARSPEDFLALLAREHVTVLNQTPSAFARLVALADGTPLDLRLVIFGGEALDPRRLAGWFERHGDSRPVLVNMYGITETTVHVTTMPLDRASTGSVIGHGLADLRVHVLDTALRPVPAGVPGEVYVAGPGLARGYLGRSGLSAERFVADPYGPRGSRMYRSGDLVLRRDDGTLEYLGRADDQVKIRGYRVETGEVEAAALRHPAVSDVAVVKRGDALVAYVVARGRGTDGGGQVVPALREHLRATLPGHMVPGAVVLMDALPMTGNGKLDRAALPAPGDPRPAAPHVAPRTDLESLLAEVLGTVLGVEKVGVDDSFFDLGGQSLLALNLVSALREAHGLDLPVHVLFETPTVAGLAAYLGDRPAQDAETAVIERLPRGGLEAAEAARLFDDLSLDELEELIGDDSGREGDRR</sequence>
<dbReference type="InterPro" id="IPR000873">
    <property type="entry name" value="AMP-dep_synth/lig_dom"/>
</dbReference>
<dbReference type="InterPro" id="IPR020806">
    <property type="entry name" value="PKS_PP-bd"/>
</dbReference>
<comment type="cofactor">
    <cofactor evidence="1">
        <name>pantetheine 4'-phosphate</name>
        <dbReference type="ChEBI" id="CHEBI:47942"/>
    </cofactor>
</comment>
<proteinExistence type="inferred from homology"/>
<feature type="domain" description="Carrier" evidence="6">
    <location>
        <begin position="905"/>
        <end position="979"/>
    </location>
</feature>
<dbReference type="GO" id="GO:0003824">
    <property type="term" value="F:catalytic activity"/>
    <property type="evidence" value="ECO:0007669"/>
    <property type="project" value="InterPro"/>
</dbReference>
<dbReference type="SMART" id="SM01294">
    <property type="entry name" value="PKS_PP_betabranch"/>
    <property type="match status" value="1"/>
</dbReference>
<gene>
    <name evidence="7" type="ORF">SAMN05660976_00694</name>
</gene>
<dbReference type="Pfam" id="PF00668">
    <property type="entry name" value="Condensation"/>
    <property type="match status" value="2"/>
</dbReference>
<evidence type="ECO:0000256" key="4">
    <source>
        <dbReference type="ARBA" id="ARBA00022553"/>
    </source>
</evidence>
<dbReference type="SUPFAM" id="SSF56801">
    <property type="entry name" value="Acetyl-CoA synthetase-like"/>
    <property type="match status" value="2"/>
</dbReference>
<dbReference type="InterPro" id="IPR042099">
    <property type="entry name" value="ANL_N_sf"/>
</dbReference>
<dbReference type="FunFam" id="1.10.1200.10:FF:000005">
    <property type="entry name" value="Nonribosomal peptide synthetase 1"/>
    <property type="match status" value="1"/>
</dbReference>
<dbReference type="PANTHER" id="PTHR45527:SF1">
    <property type="entry name" value="FATTY ACID SYNTHASE"/>
    <property type="match status" value="1"/>
</dbReference>
<dbReference type="FunFam" id="3.40.50.980:FF:000002">
    <property type="entry name" value="Enterobactin synthetase component F"/>
    <property type="match status" value="1"/>
</dbReference>
<dbReference type="Gene3D" id="2.30.38.10">
    <property type="entry name" value="Luciferase, Domain 3"/>
    <property type="match status" value="1"/>
</dbReference>
<dbReference type="Gene3D" id="1.10.1200.10">
    <property type="entry name" value="ACP-like"/>
    <property type="match status" value="1"/>
</dbReference>
<dbReference type="InterPro" id="IPR023213">
    <property type="entry name" value="CAT-like_dom_sf"/>
</dbReference>
<dbReference type="SMART" id="SM00823">
    <property type="entry name" value="PKS_PP"/>
    <property type="match status" value="2"/>
</dbReference>
<dbReference type="Gene3D" id="3.40.50.1820">
    <property type="entry name" value="alpha/beta hydrolase"/>
    <property type="match status" value="1"/>
</dbReference>
<dbReference type="InterPro" id="IPR009081">
    <property type="entry name" value="PP-bd_ACP"/>
</dbReference>
<dbReference type="STRING" id="46177.SAMN05660976_00694"/>
<feature type="region of interest" description="Disordered" evidence="5">
    <location>
        <begin position="1092"/>
        <end position="1113"/>
    </location>
</feature>
<dbReference type="GO" id="GO:0008610">
    <property type="term" value="P:lipid biosynthetic process"/>
    <property type="evidence" value="ECO:0007669"/>
    <property type="project" value="UniProtKB-ARBA"/>
</dbReference>
<evidence type="ECO:0000313" key="7">
    <source>
        <dbReference type="EMBL" id="SEK57678.1"/>
    </source>
</evidence>
<dbReference type="InterPro" id="IPR010071">
    <property type="entry name" value="AA_adenyl_dom"/>
</dbReference>
<dbReference type="InterPro" id="IPR006162">
    <property type="entry name" value="Ppantetheine_attach_site"/>
</dbReference>
<feature type="domain" description="Carrier" evidence="6">
    <location>
        <begin position="1939"/>
        <end position="2014"/>
    </location>
</feature>
<evidence type="ECO:0000256" key="2">
    <source>
        <dbReference type="ARBA" id="ARBA00006432"/>
    </source>
</evidence>
<dbReference type="Gene3D" id="3.40.50.980">
    <property type="match status" value="2"/>
</dbReference>
<comment type="similarity">
    <text evidence="2">Belongs to the ATP-dependent AMP-binding enzyme family.</text>
</comment>
<protein>
    <submittedName>
        <fullName evidence="7">Amino acid adenylation domain-containing protein</fullName>
    </submittedName>
</protein>
<dbReference type="Gene3D" id="3.30.559.10">
    <property type="entry name" value="Chloramphenicol acetyltransferase-like domain"/>
    <property type="match status" value="2"/>
</dbReference>
<dbReference type="InterPro" id="IPR045851">
    <property type="entry name" value="AMP-bd_C_sf"/>
</dbReference>
<dbReference type="FunFam" id="3.30.300.30:FF:000010">
    <property type="entry name" value="Enterobactin synthetase component F"/>
    <property type="match status" value="1"/>
</dbReference>
<dbReference type="GO" id="GO:0005737">
    <property type="term" value="C:cytoplasm"/>
    <property type="evidence" value="ECO:0007669"/>
    <property type="project" value="TreeGrafter"/>
</dbReference>
<dbReference type="InterPro" id="IPR001242">
    <property type="entry name" value="Condensation_dom"/>
</dbReference>
<dbReference type="InterPro" id="IPR036736">
    <property type="entry name" value="ACP-like_sf"/>
</dbReference>
<evidence type="ECO:0000313" key="8">
    <source>
        <dbReference type="Proteomes" id="UP000198953"/>
    </source>
</evidence>
<dbReference type="PANTHER" id="PTHR45527">
    <property type="entry name" value="NONRIBOSOMAL PEPTIDE SYNTHETASE"/>
    <property type="match status" value="1"/>
</dbReference>
<dbReference type="Gene3D" id="3.30.559.30">
    <property type="entry name" value="Nonribosomal peptide synthetase, condensation domain"/>
    <property type="match status" value="2"/>
</dbReference>
<dbReference type="GO" id="GO:0044550">
    <property type="term" value="P:secondary metabolite biosynthetic process"/>
    <property type="evidence" value="ECO:0007669"/>
    <property type="project" value="UniProtKB-ARBA"/>
</dbReference>
<dbReference type="EMBL" id="FOBF01000002">
    <property type="protein sequence ID" value="SEK57678.1"/>
    <property type="molecule type" value="Genomic_DNA"/>
</dbReference>
<dbReference type="Gene3D" id="3.40.50.12780">
    <property type="entry name" value="N-terminal domain of ligase-like"/>
    <property type="match status" value="1"/>
</dbReference>
<dbReference type="InterPro" id="IPR029058">
    <property type="entry name" value="AB_hydrolase_fold"/>
</dbReference>
<keyword evidence="8" id="KW-1185">Reference proteome</keyword>
<keyword evidence="4" id="KW-0597">Phosphoprotein</keyword>
<dbReference type="Pfam" id="PF13193">
    <property type="entry name" value="AMP-binding_C"/>
    <property type="match status" value="2"/>
</dbReference>
<dbReference type="SUPFAM" id="SSF47336">
    <property type="entry name" value="ACP-like"/>
    <property type="match status" value="2"/>
</dbReference>
<evidence type="ECO:0000256" key="5">
    <source>
        <dbReference type="SAM" id="MobiDB-lite"/>
    </source>
</evidence>
<accession>A0A1H7I5H0</accession>
<organism evidence="7 8">
    <name type="scientific">Nonomuraea pusilla</name>
    <dbReference type="NCBI Taxonomy" id="46177"/>
    <lineage>
        <taxon>Bacteria</taxon>
        <taxon>Bacillati</taxon>
        <taxon>Actinomycetota</taxon>
        <taxon>Actinomycetes</taxon>
        <taxon>Streptosporangiales</taxon>
        <taxon>Streptosporangiaceae</taxon>
        <taxon>Nonomuraea</taxon>
    </lineage>
</organism>
<dbReference type="Pfam" id="PF00550">
    <property type="entry name" value="PP-binding"/>
    <property type="match status" value="2"/>
</dbReference>
<reference evidence="7 8" key="1">
    <citation type="submission" date="2016-10" db="EMBL/GenBank/DDBJ databases">
        <authorList>
            <person name="de Groot N.N."/>
        </authorList>
    </citation>
    <scope>NUCLEOTIDE SEQUENCE [LARGE SCALE GENOMIC DNA]</scope>
    <source>
        <strain evidence="7 8">DSM 43357</strain>
    </source>
</reference>
<keyword evidence="3" id="KW-0596">Phosphopantetheine</keyword>
<dbReference type="FunFam" id="2.30.38.10:FF:000001">
    <property type="entry name" value="Non-ribosomal peptide synthetase PvdI"/>
    <property type="match status" value="1"/>
</dbReference>
<dbReference type="FunFam" id="3.40.50.980:FF:000001">
    <property type="entry name" value="Non-ribosomal peptide synthetase"/>
    <property type="match status" value="1"/>
</dbReference>
<dbReference type="InterPro" id="IPR020845">
    <property type="entry name" value="AMP-binding_CS"/>
</dbReference>
<dbReference type="GO" id="GO:0043041">
    <property type="term" value="P:amino acid activation for nonribosomal peptide biosynthetic process"/>
    <property type="evidence" value="ECO:0007669"/>
    <property type="project" value="TreeGrafter"/>
</dbReference>
<dbReference type="FunFam" id="3.40.50.12780:FF:000012">
    <property type="entry name" value="Non-ribosomal peptide synthetase"/>
    <property type="match status" value="2"/>
</dbReference>
<dbReference type="SUPFAM" id="SSF52777">
    <property type="entry name" value="CoA-dependent acyltransferases"/>
    <property type="match status" value="4"/>
</dbReference>
<dbReference type="PROSITE" id="PS00455">
    <property type="entry name" value="AMP_BINDING"/>
    <property type="match status" value="1"/>
</dbReference>
<dbReference type="NCBIfam" id="TIGR01733">
    <property type="entry name" value="AA-adenyl-dom"/>
    <property type="match status" value="2"/>
</dbReference>